<dbReference type="AlphaFoldDB" id="A0A397IYS4"/>
<dbReference type="Proteomes" id="UP000266861">
    <property type="component" value="Unassembled WGS sequence"/>
</dbReference>
<organism evidence="1 2">
    <name type="scientific">Diversispora epigaea</name>
    <dbReference type="NCBI Taxonomy" id="1348612"/>
    <lineage>
        <taxon>Eukaryota</taxon>
        <taxon>Fungi</taxon>
        <taxon>Fungi incertae sedis</taxon>
        <taxon>Mucoromycota</taxon>
        <taxon>Glomeromycotina</taxon>
        <taxon>Glomeromycetes</taxon>
        <taxon>Diversisporales</taxon>
        <taxon>Diversisporaceae</taxon>
        <taxon>Diversispora</taxon>
    </lineage>
</organism>
<dbReference type="OrthoDB" id="642895at2759"/>
<evidence type="ECO:0000313" key="1">
    <source>
        <dbReference type="EMBL" id="RHZ79752.1"/>
    </source>
</evidence>
<keyword evidence="2" id="KW-1185">Reference proteome</keyword>
<comment type="caution">
    <text evidence="1">The sequence shown here is derived from an EMBL/GenBank/DDBJ whole genome shotgun (WGS) entry which is preliminary data.</text>
</comment>
<name>A0A397IYS4_9GLOM</name>
<proteinExistence type="predicted"/>
<accession>A0A397IYS4</accession>
<protein>
    <submittedName>
        <fullName evidence="1">Uncharacterized protein</fullName>
    </submittedName>
</protein>
<gene>
    <name evidence="1" type="ORF">Glove_141g73</name>
</gene>
<dbReference type="EMBL" id="PQFF01000132">
    <property type="protein sequence ID" value="RHZ79752.1"/>
    <property type="molecule type" value="Genomic_DNA"/>
</dbReference>
<evidence type="ECO:0000313" key="2">
    <source>
        <dbReference type="Proteomes" id="UP000266861"/>
    </source>
</evidence>
<reference evidence="1 2" key="1">
    <citation type="submission" date="2018-08" db="EMBL/GenBank/DDBJ databases">
        <title>Genome and evolution of the arbuscular mycorrhizal fungus Diversispora epigaea (formerly Glomus versiforme) and its bacterial endosymbionts.</title>
        <authorList>
            <person name="Sun X."/>
            <person name="Fei Z."/>
            <person name="Harrison M."/>
        </authorList>
    </citation>
    <scope>NUCLEOTIDE SEQUENCE [LARGE SCALE GENOMIC DNA]</scope>
    <source>
        <strain evidence="1 2">IT104</strain>
    </source>
</reference>
<sequence>MLNLEFERLREIMRAIIHKAIEEYNWLIFGINVRFLNMNVMDFSSLPKTDEIYELLSQEVSHLQELHARQLSDWIRKRYRSTSPLSKFIPTIGRKSCWPI</sequence>